<dbReference type="EMBL" id="CP159289">
    <property type="protein sequence ID" value="XCH23909.1"/>
    <property type="molecule type" value="Genomic_DNA"/>
</dbReference>
<proteinExistence type="predicted"/>
<organism evidence="1">
    <name type="scientific">Dyadobacter sp. 676</name>
    <dbReference type="NCBI Taxonomy" id="3088362"/>
    <lineage>
        <taxon>Bacteria</taxon>
        <taxon>Pseudomonadati</taxon>
        <taxon>Bacteroidota</taxon>
        <taxon>Cytophagia</taxon>
        <taxon>Cytophagales</taxon>
        <taxon>Spirosomataceae</taxon>
        <taxon>Dyadobacter</taxon>
    </lineage>
</organism>
<dbReference type="RefSeq" id="WP_353719233.1">
    <property type="nucleotide sequence ID" value="NZ_CP159289.1"/>
</dbReference>
<accession>A0AAU8FJM8</accession>
<sequence length="95" mass="10952">MKNRNKPAISRVTIDKSLDCFEGKNLFPDQLKRANEFIAKHGLPREYYISQGITPPRLQLLNISRCKASGDFIFMISNFPWACLWMFNIQSGVTI</sequence>
<protein>
    <submittedName>
        <fullName evidence="1">Uncharacterized protein</fullName>
    </submittedName>
</protein>
<gene>
    <name evidence="1" type="ORF">ABV298_26925</name>
</gene>
<reference evidence="1" key="1">
    <citation type="submission" date="2024-06" db="EMBL/GenBank/DDBJ databases">
        <title>Sequencing and assembly of the genome of Dyadobacter sp. strain 676, a symbiont of Cyamopsis tetragonoloba.</title>
        <authorList>
            <person name="Guro P."/>
            <person name="Sazanova A."/>
            <person name="Kuznetsova I."/>
            <person name="Belimov A."/>
            <person name="Safronova V."/>
        </authorList>
    </citation>
    <scope>NUCLEOTIDE SEQUENCE</scope>
    <source>
        <strain evidence="1">676</strain>
    </source>
</reference>
<name>A0AAU8FJM8_9BACT</name>
<dbReference type="AlphaFoldDB" id="A0AAU8FJM8"/>
<evidence type="ECO:0000313" key="1">
    <source>
        <dbReference type="EMBL" id="XCH23909.1"/>
    </source>
</evidence>